<feature type="transmembrane region" description="Helical" evidence="7">
    <location>
        <begin position="255"/>
        <end position="274"/>
    </location>
</feature>
<proteinExistence type="predicted"/>
<dbReference type="GO" id="GO:0022857">
    <property type="term" value="F:transmembrane transporter activity"/>
    <property type="evidence" value="ECO:0007669"/>
    <property type="project" value="InterPro"/>
</dbReference>
<keyword evidence="6 7" id="KW-0472">Membrane</keyword>
<dbReference type="RefSeq" id="WP_275566598.1">
    <property type="nucleotide sequence ID" value="NZ_JARGYC010000013.1"/>
</dbReference>
<keyword evidence="4 7" id="KW-0812">Transmembrane</keyword>
<keyword evidence="2" id="KW-0813">Transport</keyword>
<keyword evidence="3" id="KW-1003">Cell membrane</keyword>
<keyword evidence="10" id="KW-1185">Reference proteome</keyword>
<evidence type="ECO:0000259" key="8">
    <source>
        <dbReference type="PROSITE" id="PS50850"/>
    </source>
</evidence>
<dbReference type="Pfam" id="PF05977">
    <property type="entry name" value="MFS_3"/>
    <property type="match status" value="1"/>
</dbReference>
<feature type="transmembrane region" description="Helical" evidence="7">
    <location>
        <begin position="162"/>
        <end position="190"/>
    </location>
</feature>
<dbReference type="Gene3D" id="1.20.1250.20">
    <property type="entry name" value="MFS general substrate transporter like domains"/>
    <property type="match status" value="1"/>
</dbReference>
<protein>
    <submittedName>
        <fullName evidence="9">MFS transporter</fullName>
    </submittedName>
</protein>
<organism evidence="9 10">
    <name type="scientific">Psychromarinibacter sediminicola</name>
    <dbReference type="NCBI Taxonomy" id="3033385"/>
    <lineage>
        <taxon>Bacteria</taxon>
        <taxon>Pseudomonadati</taxon>
        <taxon>Pseudomonadota</taxon>
        <taxon>Alphaproteobacteria</taxon>
        <taxon>Rhodobacterales</taxon>
        <taxon>Paracoccaceae</taxon>
        <taxon>Psychromarinibacter</taxon>
    </lineage>
</organism>
<dbReference type="GO" id="GO:0005886">
    <property type="term" value="C:plasma membrane"/>
    <property type="evidence" value="ECO:0007669"/>
    <property type="project" value="UniProtKB-SubCell"/>
</dbReference>
<evidence type="ECO:0000256" key="6">
    <source>
        <dbReference type="ARBA" id="ARBA00023136"/>
    </source>
</evidence>
<feature type="transmembrane region" description="Helical" evidence="7">
    <location>
        <begin position="340"/>
        <end position="363"/>
    </location>
</feature>
<evidence type="ECO:0000256" key="1">
    <source>
        <dbReference type="ARBA" id="ARBA00004651"/>
    </source>
</evidence>
<dbReference type="PROSITE" id="PS50850">
    <property type="entry name" value="MFS"/>
    <property type="match status" value="1"/>
</dbReference>
<sequence length="403" mass="40758">MRRLLAPLANAVFLRLWAAYLTATLGGMMQAVAAAWLMMEMTGSPAMVAFVQSCITLPLVAFSLIAGVLADVYDRRRIMLAAQGVMGLVSAVLAGLAFADALTPGRVLLFTFLIGCGGAVHIPAWHASVRDIVGRRELAQAVALNSMGFNVMRSVGPAVGGALLAATGAAAVFAANALTYLAPVAALLAWRPGPRAGPPPAGPLHRALTDGLRQAAGTPALLRIMLRGAVFCASGVAVLALLPVVAARLLAGDAALFGTLLASFGAGAVLGAILNPPLRARMSNEAIVRLAFAAMAAACLLLVSGAAWAAFAGALLAGTCWVTANALFNVTIQLMAPEAIVGRALSVHYTGIFGGMALGAWAWGLVAEAQGTATALVAAAVLMCAGAALGLRLPLPDPASEPS</sequence>
<accession>A0AAE3NQ93</accession>
<evidence type="ECO:0000256" key="5">
    <source>
        <dbReference type="ARBA" id="ARBA00022989"/>
    </source>
</evidence>
<dbReference type="InterPro" id="IPR036259">
    <property type="entry name" value="MFS_trans_sf"/>
</dbReference>
<evidence type="ECO:0000313" key="10">
    <source>
        <dbReference type="Proteomes" id="UP001220964"/>
    </source>
</evidence>
<dbReference type="PANTHER" id="PTHR23513:SF11">
    <property type="entry name" value="STAPHYLOFERRIN A TRANSPORTER"/>
    <property type="match status" value="1"/>
</dbReference>
<dbReference type="AlphaFoldDB" id="A0AAE3NQ93"/>
<dbReference type="Proteomes" id="UP001220964">
    <property type="component" value="Unassembled WGS sequence"/>
</dbReference>
<feature type="transmembrane region" description="Helical" evidence="7">
    <location>
        <begin position="138"/>
        <end position="156"/>
    </location>
</feature>
<feature type="domain" description="Major facilitator superfamily (MFS) profile" evidence="8">
    <location>
        <begin position="11"/>
        <end position="398"/>
    </location>
</feature>
<evidence type="ECO:0000256" key="7">
    <source>
        <dbReference type="SAM" id="Phobius"/>
    </source>
</evidence>
<name>A0AAE3NQ93_9RHOB</name>
<dbReference type="SUPFAM" id="SSF103473">
    <property type="entry name" value="MFS general substrate transporter"/>
    <property type="match status" value="1"/>
</dbReference>
<feature type="transmembrane region" description="Helical" evidence="7">
    <location>
        <begin position="105"/>
        <end position="126"/>
    </location>
</feature>
<evidence type="ECO:0000256" key="2">
    <source>
        <dbReference type="ARBA" id="ARBA00022448"/>
    </source>
</evidence>
<feature type="transmembrane region" description="Helical" evidence="7">
    <location>
        <begin position="375"/>
        <end position="395"/>
    </location>
</feature>
<gene>
    <name evidence="9" type="ORF">P1J78_06910</name>
</gene>
<feature type="transmembrane region" description="Helical" evidence="7">
    <location>
        <begin position="228"/>
        <end position="249"/>
    </location>
</feature>
<dbReference type="EMBL" id="JARGYC010000013">
    <property type="protein sequence ID" value="MDF0600454.1"/>
    <property type="molecule type" value="Genomic_DNA"/>
</dbReference>
<dbReference type="InterPro" id="IPR020846">
    <property type="entry name" value="MFS_dom"/>
</dbReference>
<dbReference type="InterPro" id="IPR010290">
    <property type="entry name" value="TM_effector"/>
</dbReference>
<evidence type="ECO:0000256" key="3">
    <source>
        <dbReference type="ARBA" id="ARBA00022475"/>
    </source>
</evidence>
<evidence type="ECO:0000256" key="4">
    <source>
        <dbReference type="ARBA" id="ARBA00022692"/>
    </source>
</evidence>
<comment type="subcellular location">
    <subcellularLocation>
        <location evidence="1">Cell membrane</location>
        <topology evidence="1">Multi-pass membrane protein</topology>
    </subcellularLocation>
</comment>
<feature type="transmembrane region" description="Helical" evidence="7">
    <location>
        <begin position="49"/>
        <end position="73"/>
    </location>
</feature>
<reference evidence="9" key="1">
    <citation type="submission" date="2023-03" db="EMBL/GenBank/DDBJ databases">
        <title>Multiphase analysis and comparison of six strains from genera Psychromarinibacter, Lutimaribacter, and Maritimibacter, including a novel species: Psychromarinibacter sediminicola sp. nov.</title>
        <authorList>
            <person name="Wang Y.-H."/>
            <person name="Ye M.-Q."/>
            <person name="Du Z.-J."/>
        </authorList>
    </citation>
    <scope>NUCLEOTIDE SEQUENCE</scope>
    <source>
        <strain evidence="9">C21-152</strain>
    </source>
</reference>
<dbReference type="PANTHER" id="PTHR23513">
    <property type="entry name" value="INTEGRAL MEMBRANE EFFLUX PROTEIN-RELATED"/>
    <property type="match status" value="1"/>
</dbReference>
<dbReference type="CDD" id="cd06173">
    <property type="entry name" value="MFS_MefA_like"/>
    <property type="match status" value="1"/>
</dbReference>
<feature type="transmembrane region" description="Helical" evidence="7">
    <location>
        <begin position="80"/>
        <end position="99"/>
    </location>
</feature>
<evidence type="ECO:0000313" key="9">
    <source>
        <dbReference type="EMBL" id="MDF0600454.1"/>
    </source>
</evidence>
<keyword evidence="5 7" id="KW-1133">Transmembrane helix</keyword>
<feature type="transmembrane region" description="Helical" evidence="7">
    <location>
        <begin position="12"/>
        <end position="37"/>
    </location>
</feature>
<feature type="transmembrane region" description="Helical" evidence="7">
    <location>
        <begin position="286"/>
        <end position="303"/>
    </location>
</feature>
<comment type="caution">
    <text evidence="9">The sequence shown here is derived from an EMBL/GenBank/DDBJ whole genome shotgun (WGS) entry which is preliminary data.</text>
</comment>